<evidence type="ECO:0000259" key="4">
    <source>
        <dbReference type="Pfam" id="PF00171"/>
    </source>
</evidence>
<feature type="domain" description="Aldehyde dehydrogenase" evidence="4">
    <location>
        <begin position="17"/>
        <end position="480"/>
    </location>
</feature>
<protein>
    <recommendedName>
        <fullName evidence="1">methylmalonate-semialdehyde dehydrogenase (CoA acylating)</fullName>
        <ecNumber evidence="1">1.2.1.27</ecNumber>
    </recommendedName>
</protein>
<dbReference type="CDD" id="cd07085">
    <property type="entry name" value="ALDH_F6_MMSDH"/>
    <property type="match status" value="1"/>
</dbReference>
<dbReference type="GO" id="GO:0004491">
    <property type="term" value="F:methylmalonate-semialdehyde dehydrogenase (acylating, NAD) activity"/>
    <property type="evidence" value="ECO:0007669"/>
    <property type="project" value="UniProtKB-EC"/>
</dbReference>
<dbReference type="PANTHER" id="PTHR43866">
    <property type="entry name" value="MALONATE-SEMIALDEHYDE DEHYDROGENASE"/>
    <property type="match status" value="1"/>
</dbReference>
<dbReference type="AlphaFoldDB" id="A0AAU7DII8"/>
<dbReference type="InterPro" id="IPR016162">
    <property type="entry name" value="Ald_DH_N"/>
</dbReference>
<dbReference type="InterPro" id="IPR010061">
    <property type="entry name" value="MeMal-semiAld_DH"/>
</dbReference>
<gene>
    <name evidence="5" type="ORF">P8935_23700</name>
</gene>
<keyword evidence="2 5" id="KW-0560">Oxidoreductase</keyword>
<sequence length="493" mass="51827">MTAIASPSIHNLIGGMWVTSTSPAGIELLNPATGEPLGNSPAGSAAEVDAAVQAAHAAFASWRTVPAADRVQYLFKLKSLLEVHLDELASLITIENGKTLAESKGELRRGIENVEVACGIPVLMQGYSLEDVAPGIDEIMVRQPLGVCAVITPFNFPLMIPLWFLPYAIATGNTVVLKPSDRVPFSAARLLELIQETGLPDGVVNLVNGGKAAVDALLDHPLIRAVSFVGSTPVARHVYARGSASGKRVQCQGGAKNHVVVLPDADQETTTKIIADSAFGCAGQRCLAVSVTVTVGEAKDWFRDAIASAASSLKVGNGLDPNTQMGPVITHASRERVVSLIGQGADQGAKTIVDGRRTNGNAGAGSFVGPTVLDGLPAQSPLMETEIFGPVLSVVHADTVDEAVAMIERSAYGNASSIFTSSGASARKFRTSVSTGNVGINIGVPAPMAYFPFSGWKGSFFGVMHAQGRDAVEFFTDKKVIVERWPKEWSRKF</sequence>
<dbReference type="GO" id="GO:0006210">
    <property type="term" value="P:thymine catabolic process"/>
    <property type="evidence" value="ECO:0007669"/>
    <property type="project" value="TreeGrafter"/>
</dbReference>
<dbReference type="EMBL" id="CP121196">
    <property type="protein sequence ID" value="XBH17558.1"/>
    <property type="molecule type" value="Genomic_DNA"/>
</dbReference>
<accession>A0AAU7DII8</accession>
<proteinExistence type="predicted"/>
<dbReference type="Gene3D" id="3.40.309.10">
    <property type="entry name" value="Aldehyde Dehydrogenase, Chain A, domain 2"/>
    <property type="match status" value="1"/>
</dbReference>
<dbReference type="InterPro" id="IPR015590">
    <property type="entry name" value="Aldehyde_DH_dom"/>
</dbReference>
<evidence type="ECO:0000256" key="3">
    <source>
        <dbReference type="ARBA" id="ARBA00023027"/>
    </source>
</evidence>
<dbReference type="Pfam" id="PF00171">
    <property type="entry name" value="Aldedh"/>
    <property type="match status" value="1"/>
</dbReference>
<dbReference type="Gene3D" id="3.40.605.10">
    <property type="entry name" value="Aldehyde Dehydrogenase, Chain A, domain 1"/>
    <property type="match status" value="1"/>
</dbReference>
<evidence type="ECO:0000256" key="2">
    <source>
        <dbReference type="ARBA" id="ARBA00023002"/>
    </source>
</evidence>
<dbReference type="FunFam" id="3.40.309.10:FF:000002">
    <property type="entry name" value="Methylmalonate-semialdehyde dehydrogenase (Acylating)"/>
    <property type="match status" value="1"/>
</dbReference>
<dbReference type="InterPro" id="IPR016163">
    <property type="entry name" value="Ald_DH_C"/>
</dbReference>
<evidence type="ECO:0000313" key="5">
    <source>
        <dbReference type="EMBL" id="XBH17558.1"/>
    </source>
</evidence>
<dbReference type="InterPro" id="IPR016161">
    <property type="entry name" value="Ald_DH/histidinol_DH"/>
</dbReference>
<name>A0AAU7DII8_9BACT</name>
<dbReference type="InterPro" id="IPR016160">
    <property type="entry name" value="Ald_DH_CS_CYS"/>
</dbReference>
<organism evidence="5">
    <name type="scientific">Telmatobacter sp. DSM 110680</name>
    <dbReference type="NCBI Taxonomy" id="3036704"/>
    <lineage>
        <taxon>Bacteria</taxon>
        <taxon>Pseudomonadati</taxon>
        <taxon>Acidobacteriota</taxon>
        <taxon>Terriglobia</taxon>
        <taxon>Terriglobales</taxon>
        <taxon>Acidobacteriaceae</taxon>
        <taxon>Telmatobacter</taxon>
    </lineage>
</organism>
<dbReference type="RefSeq" id="WP_348262782.1">
    <property type="nucleotide sequence ID" value="NZ_CP121196.1"/>
</dbReference>
<dbReference type="NCBIfam" id="TIGR01722">
    <property type="entry name" value="MMSDH"/>
    <property type="match status" value="1"/>
</dbReference>
<dbReference type="PROSITE" id="PS00070">
    <property type="entry name" value="ALDEHYDE_DEHYDR_CYS"/>
    <property type="match status" value="1"/>
</dbReference>
<dbReference type="SUPFAM" id="SSF53720">
    <property type="entry name" value="ALDH-like"/>
    <property type="match status" value="1"/>
</dbReference>
<reference evidence="5" key="1">
    <citation type="submission" date="2023-03" db="EMBL/GenBank/DDBJ databases">
        <title>Edaphobacter sp.</title>
        <authorList>
            <person name="Huber K.J."/>
            <person name="Papendorf J."/>
            <person name="Pilke C."/>
            <person name="Bunk B."/>
            <person name="Sproeer C."/>
            <person name="Pester M."/>
        </authorList>
    </citation>
    <scope>NUCLEOTIDE SEQUENCE</scope>
    <source>
        <strain evidence="5">DSM 110680</strain>
    </source>
</reference>
<dbReference type="PANTHER" id="PTHR43866:SF4">
    <property type="entry name" value="MALONATE-SEMIALDEHYDE DEHYDROGENASE"/>
    <property type="match status" value="1"/>
</dbReference>
<dbReference type="EC" id="1.2.1.27" evidence="1"/>
<dbReference type="GO" id="GO:0006574">
    <property type="term" value="P:L-valine catabolic process"/>
    <property type="evidence" value="ECO:0007669"/>
    <property type="project" value="TreeGrafter"/>
</dbReference>
<keyword evidence="3" id="KW-0520">NAD</keyword>
<dbReference type="FunFam" id="3.40.605.10:FF:000003">
    <property type="entry name" value="Methylmalonate-semialdehyde dehydrogenase [acylating]"/>
    <property type="match status" value="1"/>
</dbReference>
<evidence type="ECO:0000256" key="1">
    <source>
        <dbReference type="ARBA" id="ARBA00013048"/>
    </source>
</evidence>